<organism evidence="2 3">
    <name type="scientific">Paramarasmius palmivorus</name>
    <dbReference type="NCBI Taxonomy" id="297713"/>
    <lineage>
        <taxon>Eukaryota</taxon>
        <taxon>Fungi</taxon>
        <taxon>Dikarya</taxon>
        <taxon>Basidiomycota</taxon>
        <taxon>Agaricomycotina</taxon>
        <taxon>Agaricomycetes</taxon>
        <taxon>Agaricomycetidae</taxon>
        <taxon>Agaricales</taxon>
        <taxon>Marasmiineae</taxon>
        <taxon>Marasmiaceae</taxon>
        <taxon>Paramarasmius</taxon>
    </lineage>
</organism>
<keyword evidence="3" id="KW-1185">Reference proteome</keyword>
<accession>A0AAW0CHG8</accession>
<dbReference type="AlphaFoldDB" id="A0AAW0CHG8"/>
<dbReference type="Proteomes" id="UP001383192">
    <property type="component" value="Unassembled WGS sequence"/>
</dbReference>
<feature type="region of interest" description="Disordered" evidence="1">
    <location>
        <begin position="1"/>
        <end position="77"/>
    </location>
</feature>
<gene>
    <name evidence="2" type="ORF">VNI00_011212</name>
</gene>
<proteinExistence type="predicted"/>
<feature type="compositionally biased region" description="Pro residues" evidence="1">
    <location>
        <begin position="31"/>
        <end position="48"/>
    </location>
</feature>
<feature type="compositionally biased region" description="Low complexity" evidence="1">
    <location>
        <begin position="21"/>
        <end position="30"/>
    </location>
</feature>
<comment type="caution">
    <text evidence="2">The sequence shown here is derived from an EMBL/GenBank/DDBJ whole genome shotgun (WGS) entry which is preliminary data.</text>
</comment>
<sequence length="167" mass="18059">MSTLLLESFPVPPSFIPPSPSGTTPTTTTPVNPPPSGPPSAPLPPVPGPSRISESDTLLFLGSTRNSKYGGASRPDSIASVASARSNGAHYAYSPNYPNKRRDSDSHSNRSYFSRRSARSAPEERPSWDSKSVIRESRIEDDGDDVSIFDPSEAYGERWTVTLMMNS</sequence>
<protein>
    <submittedName>
        <fullName evidence="2">Uncharacterized protein</fullName>
    </submittedName>
</protein>
<evidence type="ECO:0000313" key="2">
    <source>
        <dbReference type="EMBL" id="KAK7037221.1"/>
    </source>
</evidence>
<evidence type="ECO:0000313" key="3">
    <source>
        <dbReference type="Proteomes" id="UP001383192"/>
    </source>
</evidence>
<dbReference type="EMBL" id="JAYKXP010000048">
    <property type="protein sequence ID" value="KAK7037221.1"/>
    <property type="molecule type" value="Genomic_DNA"/>
</dbReference>
<feature type="compositionally biased region" description="Pro residues" evidence="1">
    <location>
        <begin position="10"/>
        <end position="20"/>
    </location>
</feature>
<evidence type="ECO:0000256" key="1">
    <source>
        <dbReference type="SAM" id="MobiDB-lite"/>
    </source>
</evidence>
<feature type="region of interest" description="Disordered" evidence="1">
    <location>
        <begin position="89"/>
        <end position="145"/>
    </location>
</feature>
<name>A0AAW0CHG8_9AGAR</name>
<feature type="compositionally biased region" description="Basic and acidic residues" evidence="1">
    <location>
        <begin position="121"/>
        <end position="140"/>
    </location>
</feature>
<reference evidence="2 3" key="1">
    <citation type="submission" date="2024-01" db="EMBL/GenBank/DDBJ databases">
        <title>A draft genome for a cacao thread blight-causing isolate of Paramarasmius palmivorus.</title>
        <authorList>
            <person name="Baruah I.K."/>
            <person name="Bukari Y."/>
            <person name="Amoako-Attah I."/>
            <person name="Meinhardt L.W."/>
            <person name="Bailey B.A."/>
            <person name="Cohen S.P."/>
        </authorList>
    </citation>
    <scope>NUCLEOTIDE SEQUENCE [LARGE SCALE GENOMIC DNA]</scope>
    <source>
        <strain evidence="2 3">GH-12</strain>
    </source>
</reference>